<feature type="region of interest" description="Disordered" evidence="7">
    <location>
        <begin position="203"/>
        <end position="245"/>
    </location>
</feature>
<dbReference type="SMART" id="SM00054">
    <property type="entry name" value="EFh"/>
    <property type="match status" value="2"/>
</dbReference>
<evidence type="ECO:0000256" key="2">
    <source>
        <dbReference type="ARBA" id="ARBA00022707"/>
    </source>
</evidence>
<feature type="region of interest" description="Disordered" evidence="7">
    <location>
        <begin position="261"/>
        <end position="298"/>
    </location>
</feature>
<sequence>MTSDDSDISIAPEKSRGLEAEMQALLAEAMDALHGCVDGLALIGRGPRKTPTAEEASDLGVLWHMLHLHLHPNWPHSNDESHDMRQLTRAEFQFAFGLGWNAAIIKRIFDMLDEDKDDLISLDDFAIGLFPLASIRATLDDRLRFLFRCFDLDGSGAVSQEDLLVHLHLYATQGLYADDCAMTPEQLEAVVWATFEQAADNWAGTPNRAATPTSVPVRARSPPTEPPSPSEGATAAHVDRESPPPVAATLREIEALQLTSTQLGDGPPALPPPLLATPSSHSEAGAPPMTPHTEPPSTRLDKITWRQFNRMLRSRPMLVEQMLTRLGLDVNRAVADLVMGLDDRWLTIEQRGRTRSRVDSAPGDGALAARASPGHHPRNPGSGHSRDPSIGSAFGDAVTEMADAMLKRGAMKLNFSELVPQDSKPADISTPRDGGGTPRDGAGTPRETMDDNEAPRFAQVGERCTRCVTSWIPLYRAEPSYASPELTWPRTLRVIIPSRRGENSKSL</sequence>
<protein>
    <recommendedName>
        <fullName evidence="8">EF-hand domain-containing protein</fullName>
    </recommendedName>
</protein>
<keyword evidence="5" id="KW-0106">Calcium</keyword>
<reference evidence="9 10" key="1">
    <citation type="journal article" date="2024" name="Science">
        <title>Giant polyketide synthase enzymes in the biosynthesis of giant marine polyether toxins.</title>
        <authorList>
            <person name="Fallon T.R."/>
            <person name="Shende V.V."/>
            <person name="Wierzbicki I.H."/>
            <person name="Pendleton A.L."/>
            <person name="Watervoot N.F."/>
            <person name="Auber R.P."/>
            <person name="Gonzalez D.J."/>
            <person name="Wisecaver J.H."/>
            <person name="Moore B.S."/>
        </authorList>
    </citation>
    <scope>NUCLEOTIDE SEQUENCE [LARGE SCALE GENOMIC DNA]</scope>
    <source>
        <strain evidence="9 10">12B1</strain>
    </source>
</reference>
<evidence type="ECO:0000259" key="8">
    <source>
        <dbReference type="PROSITE" id="PS50222"/>
    </source>
</evidence>
<dbReference type="CDD" id="cd00051">
    <property type="entry name" value="EFh"/>
    <property type="match status" value="1"/>
</dbReference>
<organism evidence="9 10">
    <name type="scientific">Prymnesium parvum</name>
    <name type="common">Toxic golden alga</name>
    <dbReference type="NCBI Taxonomy" id="97485"/>
    <lineage>
        <taxon>Eukaryota</taxon>
        <taxon>Haptista</taxon>
        <taxon>Haptophyta</taxon>
        <taxon>Prymnesiophyceae</taxon>
        <taxon>Prymnesiales</taxon>
        <taxon>Prymnesiaceae</taxon>
        <taxon>Prymnesium</taxon>
    </lineage>
</organism>
<evidence type="ECO:0000256" key="4">
    <source>
        <dbReference type="ARBA" id="ARBA00022737"/>
    </source>
</evidence>
<dbReference type="InterPro" id="IPR002048">
    <property type="entry name" value="EF_hand_dom"/>
</dbReference>
<proteinExistence type="inferred from homology"/>
<evidence type="ECO:0000256" key="3">
    <source>
        <dbReference type="ARBA" id="ARBA00022723"/>
    </source>
</evidence>
<feature type="domain" description="EF-hand" evidence="8">
    <location>
        <begin position="138"/>
        <end position="173"/>
    </location>
</feature>
<keyword evidence="3" id="KW-0479">Metal-binding</keyword>
<feature type="domain" description="EF-hand" evidence="8">
    <location>
        <begin position="100"/>
        <end position="135"/>
    </location>
</feature>
<dbReference type="PROSITE" id="PS00018">
    <property type="entry name" value="EF_HAND_1"/>
    <property type="match status" value="2"/>
</dbReference>
<keyword evidence="2" id="KW-0519">Myristate</keyword>
<name>A0AB34JJP5_PRYPA</name>
<dbReference type="PROSITE" id="PS50222">
    <property type="entry name" value="EF_HAND_2"/>
    <property type="match status" value="2"/>
</dbReference>
<evidence type="ECO:0000256" key="1">
    <source>
        <dbReference type="ARBA" id="ARBA00006049"/>
    </source>
</evidence>
<accession>A0AB34JJP5</accession>
<keyword evidence="4" id="KW-0677">Repeat</keyword>
<dbReference type="Proteomes" id="UP001515480">
    <property type="component" value="Unassembled WGS sequence"/>
</dbReference>
<comment type="similarity">
    <text evidence="1">Belongs to the recoverin family.</text>
</comment>
<keyword evidence="10" id="KW-1185">Reference proteome</keyword>
<feature type="region of interest" description="Disordered" evidence="7">
    <location>
        <begin position="417"/>
        <end position="454"/>
    </location>
</feature>
<evidence type="ECO:0000256" key="5">
    <source>
        <dbReference type="ARBA" id="ARBA00022837"/>
    </source>
</evidence>
<evidence type="ECO:0000256" key="7">
    <source>
        <dbReference type="SAM" id="MobiDB-lite"/>
    </source>
</evidence>
<dbReference type="PANTHER" id="PTHR23055">
    <property type="entry name" value="CALCIUM BINDING PROTEINS"/>
    <property type="match status" value="1"/>
</dbReference>
<dbReference type="AlphaFoldDB" id="A0AB34JJP5"/>
<dbReference type="InterPro" id="IPR011992">
    <property type="entry name" value="EF-hand-dom_pair"/>
</dbReference>
<dbReference type="PANTHER" id="PTHR23055:SF178">
    <property type="entry name" value="NEUROCALCIN HOMOLOG"/>
    <property type="match status" value="1"/>
</dbReference>
<keyword evidence="6" id="KW-0449">Lipoprotein</keyword>
<dbReference type="Gene3D" id="1.10.238.10">
    <property type="entry name" value="EF-hand"/>
    <property type="match status" value="1"/>
</dbReference>
<evidence type="ECO:0000313" key="9">
    <source>
        <dbReference type="EMBL" id="KAL1521810.1"/>
    </source>
</evidence>
<dbReference type="SUPFAM" id="SSF47473">
    <property type="entry name" value="EF-hand"/>
    <property type="match status" value="1"/>
</dbReference>
<gene>
    <name evidence="9" type="ORF">AB1Y20_021463</name>
</gene>
<dbReference type="InterPro" id="IPR018247">
    <property type="entry name" value="EF_Hand_1_Ca_BS"/>
</dbReference>
<comment type="caution">
    <text evidence="9">The sequence shown here is derived from an EMBL/GenBank/DDBJ whole genome shotgun (WGS) entry which is preliminary data.</text>
</comment>
<dbReference type="GO" id="GO:0005509">
    <property type="term" value="F:calcium ion binding"/>
    <property type="evidence" value="ECO:0007669"/>
    <property type="project" value="InterPro"/>
</dbReference>
<feature type="region of interest" description="Disordered" evidence="7">
    <location>
        <begin position="353"/>
        <end position="393"/>
    </location>
</feature>
<evidence type="ECO:0000256" key="6">
    <source>
        <dbReference type="ARBA" id="ARBA00023288"/>
    </source>
</evidence>
<dbReference type="EMBL" id="JBGBPQ010000007">
    <property type="protein sequence ID" value="KAL1521810.1"/>
    <property type="molecule type" value="Genomic_DNA"/>
</dbReference>
<evidence type="ECO:0000313" key="10">
    <source>
        <dbReference type="Proteomes" id="UP001515480"/>
    </source>
</evidence>
<dbReference type="Pfam" id="PF13499">
    <property type="entry name" value="EF-hand_7"/>
    <property type="match status" value="1"/>
</dbReference>
<dbReference type="InterPro" id="IPR028846">
    <property type="entry name" value="Recoverin"/>
</dbReference>